<organism evidence="1 2">
    <name type="scientific">Pseudorhizobium flavum</name>
    <dbReference type="NCBI Taxonomy" id="1335061"/>
    <lineage>
        <taxon>Bacteria</taxon>
        <taxon>Pseudomonadati</taxon>
        <taxon>Pseudomonadota</taxon>
        <taxon>Alphaproteobacteria</taxon>
        <taxon>Hyphomicrobiales</taxon>
        <taxon>Rhizobiaceae</taxon>
        <taxon>Rhizobium/Agrobacterium group</taxon>
        <taxon>Pseudorhizobium</taxon>
    </lineage>
</organism>
<dbReference type="AlphaFoldDB" id="A0A7W9YWA0"/>
<dbReference type="EMBL" id="JACHEJ010000001">
    <property type="protein sequence ID" value="MBB6178331.1"/>
    <property type="molecule type" value="Genomic_DNA"/>
</dbReference>
<sequence length="108" mass="11903">MSEIQNRAVQLLQLQHPSLDNKAADFRFQMLKASLLLYRSIGGSPSVGHELVREAFETDPGDVADCVGELMKAIAAVSHLQDLDMMQAAYNTLDVSFRRVLSLQAKVA</sequence>
<gene>
    <name evidence="1" type="ORF">HNQ75_000274</name>
</gene>
<dbReference type="RefSeq" id="WP_052639029.1">
    <property type="nucleotide sequence ID" value="NZ_CANLQM010000001.1"/>
</dbReference>
<comment type="caution">
    <text evidence="1">The sequence shown here is derived from an EMBL/GenBank/DDBJ whole genome shotgun (WGS) entry which is preliminary data.</text>
</comment>
<protein>
    <submittedName>
        <fullName evidence="1">Uncharacterized protein</fullName>
    </submittedName>
</protein>
<evidence type="ECO:0000313" key="1">
    <source>
        <dbReference type="EMBL" id="MBB6178331.1"/>
    </source>
</evidence>
<dbReference type="Proteomes" id="UP000535501">
    <property type="component" value="Unassembled WGS sequence"/>
</dbReference>
<accession>A0A7W9YWA0</accession>
<reference evidence="1 2" key="1">
    <citation type="submission" date="2020-08" db="EMBL/GenBank/DDBJ databases">
        <title>Genomic Encyclopedia of Type Strains, Phase IV (KMG-IV): sequencing the most valuable type-strain genomes for metagenomic binning, comparative biology and taxonomic classification.</title>
        <authorList>
            <person name="Goeker M."/>
        </authorList>
    </citation>
    <scope>NUCLEOTIDE SEQUENCE [LARGE SCALE GENOMIC DNA]</scope>
    <source>
        <strain evidence="1 2">DSM 102134</strain>
    </source>
</reference>
<evidence type="ECO:0000313" key="2">
    <source>
        <dbReference type="Proteomes" id="UP000535501"/>
    </source>
</evidence>
<keyword evidence="2" id="KW-1185">Reference proteome</keyword>
<proteinExistence type="predicted"/>
<name>A0A7W9YWA0_9HYPH</name>